<sequence>MSLISPQVEQHYRNPCGADAVLTGDNVVSGRAGRLATGAVLELRLQIQGSTIEAASFEAFGCPATVACGSWLAAWLPGRELAEAAALTGLEVARQLALPPLKTGVALVAEDALKAALQAWQND</sequence>
<feature type="domain" description="NIF system FeS cluster assembly NifU N-terminal" evidence="1">
    <location>
        <begin position="7"/>
        <end position="121"/>
    </location>
</feature>
<comment type="caution">
    <text evidence="2">The sequence shown here is derived from an EMBL/GenBank/DDBJ whole genome shotgun (WGS) entry which is preliminary data.</text>
</comment>
<dbReference type="Proteomes" id="UP000256763">
    <property type="component" value="Unassembled WGS sequence"/>
</dbReference>
<keyword evidence="3" id="KW-1185">Reference proteome</keyword>
<dbReference type="OrthoDB" id="9808097at2"/>
<organism evidence="2 3">
    <name type="scientific">Alkalilimnicola ehrlichii</name>
    <dbReference type="NCBI Taxonomy" id="351052"/>
    <lineage>
        <taxon>Bacteria</taxon>
        <taxon>Pseudomonadati</taxon>
        <taxon>Pseudomonadota</taxon>
        <taxon>Gammaproteobacteria</taxon>
        <taxon>Chromatiales</taxon>
        <taxon>Ectothiorhodospiraceae</taxon>
        <taxon>Alkalilimnicola</taxon>
    </lineage>
</organism>
<evidence type="ECO:0000313" key="2">
    <source>
        <dbReference type="EMBL" id="RFA38092.1"/>
    </source>
</evidence>
<dbReference type="GO" id="GO:0016226">
    <property type="term" value="P:iron-sulfur cluster assembly"/>
    <property type="evidence" value="ECO:0007669"/>
    <property type="project" value="InterPro"/>
</dbReference>
<dbReference type="PANTHER" id="PTHR10093">
    <property type="entry name" value="IRON-SULFUR CLUSTER ASSEMBLY ENZYME NIFU HOMOLOG"/>
    <property type="match status" value="1"/>
</dbReference>
<evidence type="ECO:0000313" key="3">
    <source>
        <dbReference type="Proteomes" id="UP000256763"/>
    </source>
</evidence>
<name>A0A3E0WYM8_9GAMM</name>
<accession>A0A3E0WYM8</accession>
<protein>
    <recommendedName>
        <fullName evidence="1">NIF system FeS cluster assembly NifU N-terminal domain-containing protein</fullName>
    </recommendedName>
</protein>
<dbReference type="GO" id="GO:0005506">
    <property type="term" value="F:iron ion binding"/>
    <property type="evidence" value="ECO:0007669"/>
    <property type="project" value="InterPro"/>
</dbReference>
<evidence type="ECO:0000259" key="1">
    <source>
        <dbReference type="Pfam" id="PF01592"/>
    </source>
</evidence>
<dbReference type="RefSeq" id="WP_116301407.1">
    <property type="nucleotide sequence ID" value="NZ_NFZV01000004.1"/>
</dbReference>
<dbReference type="GO" id="GO:0051536">
    <property type="term" value="F:iron-sulfur cluster binding"/>
    <property type="evidence" value="ECO:0007669"/>
    <property type="project" value="InterPro"/>
</dbReference>
<gene>
    <name evidence="2" type="ORF">CAL65_07095</name>
</gene>
<dbReference type="InterPro" id="IPR002871">
    <property type="entry name" value="NIF_FeS_clus_asmbl_NifU_N"/>
</dbReference>
<proteinExistence type="predicted"/>
<reference evidence="3" key="1">
    <citation type="submission" date="2017-05" db="EMBL/GenBank/DDBJ databases">
        <authorList>
            <person name="Sharma S."/>
            <person name="Sidhu C."/>
            <person name="Pinnaka A.K."/>
        </authorList>
    </citation>
    <scope>NUCLEOTIDE SEQUENCE [LARGE SCALE GENOMIC DNA]</scope>
    <source>
        <strain evidence="3">AK93</strain>
    </source>
</reference>
<dbReference type="Pfam" id="PF01592">
    <property type="entry name" value="NifU_N"/>
    <property type="match status" value="1"/>
</dbReference>
<dbReference type="AlphaFoldDB" id="A0A3E0WYM8"/>
<dbReference type="Gene3D" id="3.90.1010.10">
    <property type="match status" value="1"/>
</dbReference>
<dbReference type="EMBL" id="NFZW01000005">
    <property type="protein sequence ID" value="RFA38092.1"/>
    <property type="molecule type" value="Genomic_DNA"/>
</dbReference>
<dbReference type="SUPFAM" id="SSF82649">
    <property type="entry name" value="SufE/NifU"/>
    <property type="match status" value="1"/>
</dbReference>